<protein>
    <submittedName>
        <fullName evidence="7">TetR/AcrR family transcriptional regulator</fullName>
    </submittedName>
</protein>
<evidence type="ECO:0000313" key="8">
    <source>
        <dbReference type="Proteomes" id="UP001500368"/>
    </source>
</evidence>
<reference evidence="8" key="1">
    <citation type="journal article" date="2019" name="Int. J. Syst. Evol. Microbiol.">
        <title>The Global Catalogue of Microorganisms (GCM) 10K type strain sequencing project: providing services to taxonomists for standard genome sequencing and annotation.</title>
        <authorList>
            <consortium name="The Broad Institute Genomics Platform"/>
            <consortium name="The Broad Institute Genome Sequencing Center for Infectious Disease"/>
            <person name="Wu L."/>
            <person name="Ma J."/>
        </authorList>
    </citation>
    <scope>NUCLEOTIDE SEQUENCE [LARGE SCALE GENOMIC DNA]</scope>
    <source>
        <strain evidence="8">JCM 19129</strain>
    </source>
</reference>
<evidence type="ECO:0000256" key="4">
    <source>
        <dbReference type="PROSITE-ProRule" id="PRU00335"/>
    </source>
</evidence>
<dbReference type="PANTHER" id="PTHR30055:SF148">
    <property type="entry name" value="TETR-FAMILY TRANSCRIPTIONAL REGULATOR"/>
    <property type="match status" value="1"/>
</dbReference>
<sequence>MLAMADQVQAESRQRGRPRSEASHQAVLEATARLLCSIPYEDLTVERIAAEAGVGKQTIYRWWKNKAAVVLETLVTGQTDMELVDLPDTGDLRADLLTWTKSMISEAFTPSTISMARSLVAAGVQEDPATEELLSGAAFWDTGRLVQRLRSAEERGEIRPGADLAAVTAALGDPFILRLLVGQPPGERWAQTLVDVVVRGLQPQGASD</sequence>
<evidence type="ECO:0000313" key="7">
    <source>
        <dbReference type="EMBL" id="GAA4920512.1"/>
    </source>
</evidence>
<gene>
    <name evidence="7" type="ORF">GCM10025790_15720</name>
</gene>
<dbReference type="PROSITE" id="PS50977">
    <property type="entry name" value="HTH_TETR_2"/>
    <property type="match status" value="1"/>
</dbReference>
<feature type="domain" description="HTH tetR-type" evidence="6">
    <location>
        <begin position="21"/>
        <end position="81"/>
    </location>
</feature>
<dbReference type="InterPro" id="IPR011075">
    <property type="entry name" value="TetR_C"/>
</dbReference>
<dbReference type="Gene3D" id="1.10.10.60">
    <property type="entry name" value="Homeodomain-like"/>
    <property type="match status" value="1"/>
</dbReference>
<dbReference type="InterPro" id="IPR001647">
    <property type="entry name" value="HTH_TetR"/>
</dbReference>
<keyword evidence="2 4" id="KW-0238">DNA-binding</keyword>
<dbReference type="Proteomes" id="UP001500368">
    <property type="component" value="Unassembled WGS sequence"/>
</dbReference>
<keyword evidence="3" id="KW-0804">Transcription</keyword>
<dbReference type="InterPro" id="IPR009057">
    <property type="entry name" value="Homeodomain-like_sf"/>
</dbReference>
<dbReference type="Gene3D" id="1.10.357.10">
    <property type="entry name" value="Tetracycline Repressor, domain 2"/>
    <property type="match status" value="1"/>
</dbReference>
<evidence type="ECO:0000256" key="2">
    <source>
        <dbReference type="ARBA" id="ARBA00023125"/>
    </source>
</evidence>
<accession>A0ABP9FXD2</accession>
<name>A0ABP9FXD2_9MICC</name>
<organism evidence="7 8">
    <name type="scientific">Nesterenkonia rhizosphaerae</name>
    <dbReference type="NCBI Taxonomy" id="1348272"/>
    <lineage>
        <taxon>Bacteria</taxon>
        <taxon>Bacillati</taxon>
        <taxon>Actinomycetota</taxon>
        <taxon>Actinomycetes</taxon>
        <taxon>Micrococcales</taxon>
        <taxon>Micrococcaceae</taxon>
        <taxon>Nesterenkonia</taxon>
    </lineage>
</organism>
<dbReference type="Pfam" id="PF16859">
    <property type="entry name" value="TetR_C_11"/>
    <property type="match status" value="1"/>
</dbReference>
<feature type="compositionally biased region" description="Basic and acidic residues" evidence="5">
    <location>
        <begin position="12"/>
        <end position="22"/>
    </location>
</feature>
<dbReference type="SUPFAM" id="SSF48498">
    <property type="entry name" value="Tetracyclin repressor-like, C-terminal domain"/>
    <property type="match status" value="1"/>
</dbReference>
<evidence type="ECO:0000256" key="1">
    <source>
        <dbReference type="ARBA" id="ARBA00023015"/>
    </source>
</evidence>
<keyword evidence="1" id="KW-0805">Transcription regulation</keyword>
<dbReference type="EMBL" id="BAABLW010000007">
    <property type="protein sequence ID" value="GAA4920512.1"/>
    <property type="molecule type" value="Genomic_DNA"/>
</dbReference>
<dbReference type="SUPFAM" id="SSF46689">
    <property type="entry name" value="Homeodomain-like"/>
    <property type="match status" value="1"/>
</dbReference>
<evidence type="ECO:0000256" key="5">
    <source>
        <dbReference type="SAM" id="MobiDB-lite"/>
    </source>
</evidence>
<dbReference type="InterPro" id="IPR050109">
    <property type="entry name" value="HTH-type_TetR-like_transc_reg"/>
</dbReference>
<evidence type="ECO:0000259" key="6">
    <source>
        <dbReference type="PROSITE" id="PS50977"/>
    </source>
</evidence>
<dbReference type="InterPro" id="IPR036271">
    <property type="entry name" value="Tet_transcr_reg_TetR-rel_C_sf"/>
</dbReference>
<feature type="DNA-binding region" description="H-T-H motif" evidence="4">
    <location>
        <begin position="44"/>
        <end position="63"/>
    </location>
</feature>
<comment type="caution">
    <text evidence="7">The sequence shown here is derived from an EMBL/GenBank/DDBJ whole genome shotgun (WGS) entry which is preliminary data.</text>
</comment>
<feature type="region of interest" description="Disordered" evidence="5">
    <location>
        <begin position="1"/>
        <end position="23"/>
    </location>
</feature>
<proteinExistence type="predicted"/>
<keyword evidence="8" id="KW-1185">Reference proteome</keyword>
<evidence type="ECO:0000256" key="3">
    <source>
        <dbReference type="ARBA" id="ARBA00023163"/>
    </source>
</evidence>
<dbReference type="Pfam" id="PF00440">
    <property type="entry name" value="TetR_N"/>
    <property type="match status" value="1"/>
</dbReference>
<dbReference type="PANTHER" id="PTHR30055">
    <property type="entry name" value="HTH-TYPE TRANSCRIPTIONAL REGULATOR RUTR"/>
    <property type="match status" value="1"/>
</dbReference>